<proteinExistence type="predicted"/>
<evidence type="ECO:0000313" key="2">
    <source>
        <dbReference type="Proteomes" id="UP000663313"/>
    </source>
</evidence>
<keyword evidence="2" id="KW-1185">Reference proteome</keyword>
<name>A0A873WDQ4_9CAUD</name>
<protein>
    <submittedName>
        <fullName evidence="1">Uncharacterized protein</fullName>
    </submittedName>
</protein>
<dbReference type="EMBL" id="MT701592">
    <property type="protein sequence ID" value="QPB09520.1"/>
    <property type="molecule type" value="Genomic_DNA"/>
</dbReference>
<evidence type="ECO:0000313" key="1">
    <source>
        <dbReference type="EMBL" id="QPB09520.1"/>
    </source>
</evidence>
<gene>
    <name evidence="1" type="ORF">CPT_Solomon_062</name>
</gene>
<organism evidence="1 2">
    <name type="scientific">Klebsiella phage Solomon</name>
    <dbReference type="NCBI Taxonomy" id="2767583"/>
    <lineage>
        <taxon>Viruses</taxon>
        <taxon>Duplodnaviria</taxon>
        <taxon>Heunggongvirae</taxon>
        <taxon>Uroviricota</taxon>
        <taxon>Caudoviricetes</taxon>
        <taxon>Drexlerviridae</taxon>
        <taxon>Webervirus</taxon>
        <taxon>Webervirus solomon</taxon>
    </lineage>
</organism>
<accession>A0A873WDQ4</accession>
<dbReference type="Proteomes" id="UP000663313">
    <property type="component" value="Segment"/>
</dbReference>
<reference evidence="1" key="1">
    <citation type="submission" date="2020-07" db="EMBL/GenBank/DDBJ databases">
        <title>Complete genome sequence of Klebsiella aerogenes phage Solomon.</title>
        <authorList>
            <person name="Hudson A.T."/>
            <person name="Clark J.D."/>
            <person name="Gill J."/>
            <person name="Liu M."/>
        </authorList>
    </citation>
    <scope>NUCLEOTIDE SEQUENCE</scope>
</reference>
<sequence>MKSREYVNTINGLIYWLENDAVMMRQRGSNVVKKSNMDAATFFVLVGDDTLKLIEGNQQ</sequence>